<dbReference type="PANTHER" id="PTHR33840:SF1">
    <property type="entry name" value="TLE1 PHOSPHOLIPASE DOMAIN-CONTAINING PROTEIN"/>
    <property type="match status" value="1"/>
</dbReference>
<protein>
    <recommendedName>
        <fullName evidence="1">T6SS Phospholipase effector Tle1-like catalytic domain-containing protein</fullName>
    </recommendedName>
</protein>
<reference evidence="2" key="2">
    <citation type="submission" date="2020-09" db="EMBL/GenBank/DDBJ databases">
        <authorList>
            <person name="Sun Q."/>
            <person name="Ohkuma M."/>
        </authorList>
    </citation>
    <scope>NUCLEOTIDE SEQUENCE</scope>
    <source>
        <strain evidence="2">JCM 13306</strain>
    </source>
</reference>
<dbReference type="AlphaFoldDB" id="A0A919KJR8"/>
<evidence type="ECO:0000313" key="3">
    <source>
        <dbReference type="Proteomes" id="UP000623958"/>
    </source>
</evidence>
<dbReference type="Pfam" id="PF09994">
    <property type="entry name" value="T6SS_Tle1-like_cat"/>
    <property type="match status" value="1"/>
</dbReference>
<comment type="caution">
    <text evidence="2">The sequence shown here is derived from an EMBL/GenBank/DDBJ whole genome shotgun (WGS) entry which is preliminary data.</text>
</comment>
<proteinExistence type="predicted"/>
<name>A0A919KJR8_9XANT</name>
<organism evidence="2 3">
    <name type="scientific">Xanthomonas boreopolis</name>
    <dbReference type="NCBI Taxonomy" id="86183"/>
    <lineage>
        <taxon>Bacteria</taxon>
        <taxon>Pseudomonadati</taxon>
        <taxon>Pseudomonadota</taxon>
        <taxon>Gammaproteobacteria</taxon>
        <taxon>Lysobacterales</taxon>
        <taxon>Lysobacteraceae</taxon>
        <taxon>Xanthomonas</taxon>
    </lineage>
</organism>
<evidence type="ECO:0000259" key="1">
    <source>
        <dbReference type="Pfam" id="PF09994"/>
    </source>
</evidence>
<accession>A0A919KJR8</accession>
<dbReference type="PANTHER" id="PTHR33840">
    <property type="match status" value="1"/>
</dbReference>
<evidence type="ECO:0000313" key="2">
    <source>
        <dbReference type="EMBL" id="GHH57676.1"/>
    </source>
</evidence>
<keyword evidence="3" id="KW-1185">Reference proteome</keyword>
<dbReference type="RefSeq" id="WP_434029706.1">
    <property type="nucleotide sequence ID" value="NZ_BNBA01000026.1"/>
</dbReference>
<reference evidence="2" key="1">
    <citation type="journal article" date="2014" name="Int. J. Syst. Evol. Microbiol.">
        <title>Complete genome sequence of Corynebacterium casei LMG S-19264T (=DSM 44701T), isolated from a smear-ripened cheese.</title>
        <authorList>
            <consortium name="US DOE Joint Genome Institute (JGI-PGF)"/>
            <person name="Walter F."/>
            <person name="Albersmeier A."/>
            <person name="Kalinowski J."/>
            <person name="Ruckert C."/>
        </authorList>
    </citation>
    <scope>NUCLEOTIDE SEQUENCE</scope>
    <source>
        <strain evidence="2">JCM 13306</strain>
    </source>
</reference>
<feature type="domain" description="T6SS Phospholipase effector Tle1-like catalytic" evidence="1">
    <location>
        <begin position="234"/>
        <end position="321"/>
    </location>
</feature>
<sequence>MRPLIVVGDRLSHGGSVAEPATLTADDAAPARETPATVTLRIGVFFDGTNNNAANVAQGLQCRASSAEALGQAPEDRQAMVEGCRPFMLKEGSSYDNGTTNVARLYELYEDSTTKPLESGAENYWIPLYVEGIGTTAGEPDNLLSQGLGSGKTGVLAKVEQAFSKLIPEQLENFVLTAADVQVEAVEFDVFGFSRGAAAARHFVNEVNLKGHGPLGDALLHSGVTYAPGFELTQGVQVGFVGLFDTVVAVGSLADGLNVRDGRKGGVRTALPAGCARKVVQLAARDERRANFMLTTVAPPHQEIALPGVHSDIGGGYHRDREGPLLLERPVGFIEPGTGLSPGQAPDRERLERSRAYALAERACAVWREHLGLGPEAVTVKAWHHWQTQRRAGSASVQPDWVLRIYATVALEREVDWRYQLIPLRVMHKLATEAGVSWQQSPNDIPSYSLPEELEPIATKLLAGHPLSDGEEALLRRKYLHESSHWNFTLSDKLGGNPVSLDLVYVNRPDPSGRRGIKPNQ</sequence>
<dbReference type="Proteomes" id="UP000623958">
    <property type="component" value="Unassembled WGS sequence"/>
</dbReference>
<dbReference type="EMBL" id="BNBA01000026">
    <property type="protein sequence ID" value="GHH57676.1"/>
    <property type="molecule type" value="Genomic_DNA"/>
</dbReference>
<dbReference type="InterPro" id="IPR018712">
    <property type="entry name" value="Tle1-like_cat"/>
</dbReference>
<gene>
    <name evidence="2" type="ORF">GCM10009090_29160</name>
</gene>